<feature type="transmembrane region" description="Helical" evidence="1">
    <location>
        <begin position="12"/>
        <end position="30"/>
    </location>
</feature>
<keyword evidence="3" id="KW-1185">Reference proteome</keyword>
<proteinExistence type="predicted"/>
<feature type="transmembrane region" description="Helical" evidence="1">
    <location>
        <begin position="37"/>
        <end position="57"/>
    </location>
</feature>
<dbReference type="Proteomes" id="UP001497623">
    <property type="component" value="Unassembled WGS sequence"/>
</dbReference>
<keyword evidence="1" id="KW-1133">Transmembrane helix</keyword>
<comment type="caution">
    <text evidence="2">The sequence shown here is derived from an EMBL/GenBank/DDBJ whole genome shotgun (WGS) entry which is preliminary data.</text>
</comment>
<organism evidence="2 3">
    <name type="scientific">Meganyctiphanes norvegica</name>
    <name type="common">Northern krill</name>
    <name type="synonym">Thysanopoda norvegica</name>
    <dbReference type="NCBI Taxonomy" id="48144"/>
    <lineage>
        <taxon>Eukaryota</taxon>
        <taxon>Metazoa</taxon>
        <taxon>Ecdysozoa</taxon>
        <taxon>Arthropoda</taxon>
        <taxon>Crustacea</taxon>
        <taxon>Multicrustacea</taxon>
        <taxon>Malacostraca</taxon>
        <taxon>Eumalacostraca</taxon>
        <taxon>Eucarida</taxon>
        <taxon>Euphausiacea</taxon>
        <taxon>Euphausiidae</taxon>
        <taxon>Meganyctiphanes</taxon>
    </lineage>
</organism>
<name>A0AAV2SCG2_MEGNR</name>
<evidence type="ECO:0000256" key="1">
    <source>
        <dbReference type="SAM" id="Phobius"/>
    </source>
</evidence>
<evidence type="ECO:0000313" key="2">
    <source>
        <dbReference type="EMBL" id="CAL4177679.1"/>
    </source>
</evidence>
<evidence type="ECO:0000313" key="3">
    <source>
        <dbReference type="Proteomes" id="UP001497623"/>
    </source>
</evidence>
<gene>
    <name evidence="2" type="ORF">MNOR_LOCUS34932</name>
</gene>
<keyword evidence="1" id="KW-0812">Transmembrane</keyword>
<dbReference type="AlphaFoldDB" id="A0AAV2SCG2"/>
<reference evidence="2 3" key="1">
    <citation type="submission" date="2024-05" db="EMBL/GenBank/DDBJ databases">
        <authorList>
            <person name="Wallberg A."/>
        </authorList>
    </citation>
    <scope>NUCLEOTIDE SEQUENCE [LARGE SCALE GENOMIC DNA]</scope>
</reference>
<keyword evidence="1" id="KW-0472">Membrane</keyword>
<feature type="transmembrane region" description="Helical" evidence="1">
    <location>
        <begin position="77"/>
        <end position="95"/>
    </location>
</feature>
<dbReference type="EMBL" id="CAXKWB010055857">
    <property type="protein sequence ID" value="CAL4177679.1"/>
    <property type="molecule type" value="Genomic_DNA"/>
</dbReference>
<protein>
    <submittedName>
        <fullName evidence="2">Uncharacterized protein</fullName>
    </submittedName>
</protein>
<sequence>MGNTTVCSWSLGVMGIVMRCVSWTIAGVVVDSSGVCVVAGALVATGVLWQAAAVVGSGVDRFCANWETFFEYMKETILKYINFLLLTIYSYFYIVQRGAH</sequence>
<accession>A0AAV2SCG2</accession>